<dbReference type="EMBL" id="JAVKGT010000047">
    <property type="protein sequence ID" value="MDR5713002.1"/>
    <property type="molecule type" value="Genomic_DNA"/>
</dbReference>
<evidence type="ECO:0000259" key="4">
    <source>
        <dbReference type="Pfam" id="PF00501"/>
    </source>
</evidence>
<keyword evidence="1" id="KW-0547">Nucleotide-binding</keyword>
<dbReference type="InterPro" id="IPR020845">
    <property type="entry name" value="AMP-binding_CS"/>
</dbReference>
<protein>
    <submittedName>
        <fullName evidence="5">AMP-dependent synthetase/ligase</fullName>
    </submittedName>
</protein>
<evidence type="ECO:0000256" key="1">
    <source>
        <dbReference type="ARBA" id="ARBA00022741"/>
    </source>
</evidence>
<dbReference type="PROSITE" id="PS00455">
    <property type="entry name" value="AMP_BINDING"/>
    <property type="match status" value="1"/>
</dbReference>
<feature type="domain" description="AMP-dependent synthetase/ligase" evidence="4">
    <location>
        <begin position="46"/>
        <end position="432"/>
    </location>
</feature>
<dbReference type="CDD" id="cd05907">
    <property type="entry name" value="VL_LC_FACS_like"/>
    <property type="match status" value="1"/>
</dbReference>
<reference evidence="6" key="1">
    <citation type="submission" date="2023-07" db="EMBL/GenBank/DDBJ databases">
        <title>Description of three actinobacteria isolated from air of manufacturing shop in a pharmaceutical factory.</title>
        <authorList>
            <person name="Zhang D.-F."/>
        </authorList>
    </citation>
    <scope>NUCLEOTIDE SEQUENCE [LARGE SCALE GENOMIC DNA]</scope>
    <source>
        <strain evidence="6">CCTCC AB 207010</strain>
    </source>
</reference>
<accession>A0ABU1FXL9</accession>
<dbReference type="InterPro" id="IPR042099">
    <property type="entry name" value="ANL_N_sf"/>
</dbReference>
<dbReference type="RefSeq" id="WP_310538370.1">
    <property type="nucleotide sequence ID" value="NZ_BAAAOC010000069.1"/>
</dbReference>
<proteinExistence type="predicted"/>
<feature type="region of interest" description="Disordered" evidence="3">
    <location>
        <begin position="621"/>
        <end position="645"/>
    </location>
</feature>
<keyword evidence="2" id="KW-0067">ATP-binding</keyword>
<name>A0ABU1FXL9_9MICC</name>
<dbReference type="Proteomes" id="UP001260872">
    <property type="component" value="Unassembled WGS sequence"/>
</dbReference>
<dbReference type="InterPro" id="IPR000873">
    <property type="entry name" value="AMP-dep_synth/lig_dom"/>
</dbReference>
<evidence type="ECO:0000313" key="6">
    <source>
        <dbReference type="Proteomes" id="UP001260872"/>
    </source>
</evidence>
<dbReference type="Pfam" id="PF23562">
    <property type="entry name" value="AMP-binding_C_3"/>
    <property type="match status" value="1"/>
</dbReference>
<dbReference type="PANTHER" id="PTHR43272">
    <property type="entry name" value="LONG-CHAIN-FATTY-ACID--COA LIGASE"/>
    <property type="match status" value="1"/>
</dbReference>
<comment type="caution">
    <text evidence="5">The sequence shown here is derived from an EMBL/GenBank/DDBJ whole genome shotgun (WGS) entry which is preliminary data.</text>
</comment>
<keyword evidence="6" id="KW-1185">Reference proteome</keyword>
<sequence>MAEVFTPDRIVSTERVVEVDPALNITDLLEQQVTLDAHNVLFSRRDAADDWDDITAEAFRADVVALAKGLIASGVASGDRVAILSATRYEWTLLDFACFYAGAVPVPIYESSSASQIAWILQDSGAIAAFAENASYAKTIAQAVSEHSVESLRDVYTIDGPGLDDLRAAGEEITDAECEARRSEADLQSLATIIYTSGTTGRPKGCELTHGNFVDHSLQTLAAMDGVISRDSSTVLFLPLAHVFARFVSIIFIAAGGRVAHTADIKQLIDDLAAVRPTFLLGVPRVFEKIYNAAALKAEAEGKGKIFAKAVDVAVKYSRATTDSRPSLLLKAQHALFSKLVYSKLITRMGGNVTHAFSGGSPLGERTSHFFNGIGVQIIEGYGLTETSAPITGNIPSVYRIGTVGTPLPGNDIALAEDGEILGRGVCVFRGYRENPQAMEESFVSAHDGGQDWFRTGDLGELDEVGRLKITGRKKEILVTAGGKNVSPAQLEDVIRADVLVSQAVVVGEGRPFVGALITLDSETIVPWCRRQGIDPETPLIELTEHPRVLKHLQSVIDQANSTVSQAESIREFTVLGEDFTIESGHLTPSLKIKRPEVMRDFSGVVDALYSKASAARERAAAAGQAAGEALRRRTSHRSSRRKPD</sequence>
<evidence type="ECO:0000313" key="5">
    <source>
        <dbReference type="EMBL" id="MDR5713002.1"/>
    </source>
</evidence>
<evidence type="ECO:0000256" key="3">
    <source>
        <dbReference type="SAM" id="MobiDB-lite"/>
    </source>
</evidence>
<dbReference type="PANTHER" id="PTHR43272:SF33">
    <property type="entry name" value="AMP-BINDING DOMAIN-CONTAINING PROTEIN-RELATED"/>
    <property type="match status" value="1"/>
</dbReference>
<evidence type="ECO:0000256" key="2">
    <source>
        <dbReference type="ARBA" id="ARBA00022840"/>
    </source>
</evidence>
<feature type="compositionally biased region" description="Basic residues" evidence="3">
    <location>
        <begin position="633"/>
        <end position="645"/>
    </location>
</feature>
<dbReference type="Gene3D" id="3.40.50.12780">
    <property type="entry name" value="N-terminal domain of ligase-like"/>
    <property type="match status" value="1"/>
</dbReference>
<gene>
    <name evidence="5" type="ORF">RH857_12810</name>
</gene>
<organism evidence="5 6">
    <name type="scientific">Nesterenkonia flava</name>
    <dbReference type="NCBI Taxonomy" id="469799"/>
    <lineage>
        <taxon>Bacteria</taxon>
        <taxon>Bacillati</taxon>
        <taxon>Actinomycetota</taxon>
        <taxon>Actinomycetes</taxon>
        <taxon>Micrococcales</taxon>
        <taxon>Micrococcaceae</taxon>
        <taxon>Nesterenkonia</taxon>
    </lineage>
</organism>
<dbReference type="Pfam" id="PF00501">
    <property type="entry name" value="AMP-binding"/>
    <property type="match status" value="1"/>
</dbReference>
<dbReference type="SUPFAM" id="SSF56801">
    <property type="entry name" value="Acetyl-CoA synthetase-like"/>
    <property type="match status" value="1"/>
</dbReference>